<feature type="compositionally biased region" description="Basic and acidic residues" evidence="2">
    <location>
        <begin position="179"/>
        <end position="192"/>
    </location>
</feature>
<evidence type="ECO:0000259" key="4">
    <source>
        <dbReference type="PROSITE" id="PS50174"/>
    </source>
</evidence>
<dbReference type="STRING" id="694573.A0A194VBI8"/>
<reference evidence="6" key="1">
    <citation type="submission" date="2014-12" db="EMBL/GenBank/DDBJ databases">
        <title>Genome Sequence of Valsa Canker Pathogens Uncovers a Specific Adaption of Colonization on Woody Bark.</title>
        <authorList>
            <person name="Yin Z."/>
            <person name="Liu H."/>
            <person name="Gao X."/>
            <person name="Li Z."/>
            <person name="Song N."/>
            <person name="Ke X."/>
            <person name="Dai Q."/>
            <person name="Wu Y."/>
            <person name="Sun Y."/>
            <person name="Xu J.-R."/>
            <person name="Kang Z.K."/>
            <person name="Wang L."/>
            <person name="Huang L."/>
        </authorList>
    </citation>
    <scope>NUCLEOTIDE SEQUENCE [LARGE SCALE GENOMIC DNA]</scope>
    <source>
        <strain evidence="6">SXYL134</strain>
    </source>
</reference>
<organism evidence="5 6">
    <name type="scientific">Cytospora mali</name>
    <name type="common">Apple Valsa canker fungus</name>
    <name type="synonym">Valsa mali</name>
    <dbReference type="NCBI Taxonomy" id="578113"/>
    <lineage>
        <taxon>Eukaryota</taxon>
        <taxon>Fungi</taxon>
        <taxon>Dikarya</taxon>
        <taxon>Ascomycota</taxon>
        <taxon>Pezizomycotina</taxon>
        <taxon>Sordariomycetes</taxon>
        <taxon>Sordariomycetidae</taxon>
        <taxon>Diaporthales</taxon>
        <taxon>Cytosporaceae</taxon>
        <taxon>Cytospora</taxon>
    </lineage>
</organism>
<dbReference type="GO" id="GO:0045292">
    <property type="term" value="P:mRNA cis splicing, via spliceosome"/>
    <property type="evidence" value="ECO:0007669"/>
    <property type="project" value="InterPro"/>
</dbReference>
<feature type="compositionally biased region" description="Low complexity" evidence="2">
    <location>
        <begin position="81"/>
        <end position="121"/>
    </location>
</feature>
<dbReference type="OrthoDB" id="5411533at2759"/>
<dbReference type="InterPro" id="IPR040052">
    <property type="entry name" value="RBM17"/>
</dbReference>
<dbReference type="InterPro" id="IPR012677">
    <property type="entry name" value="Nucleotide-bd_a/b_plait_sf"/>
</dbReference>
<keyword evidence="1" id="KW-0694">RNA-binding</keyword>
<dbReference type="PANTHER" id="PTHR13288">
    <property type="entry name" value="SPLICING FACTOR 45 SPF45"/>
    <property type="match status" value="1"/>
</dbReference>
<feature type="compositionally biased region" description="Pro residues" evidence="2">
    <location>
        <begin position="252"/>
        <end position="262"/>
    </location>
</feature>
<accession>A0A194VBI8</accession>
<dbReference type="InterPro" id="IPR000504">
    <property type="entry name" value="RRM_dom"/>
</dbReference>
<dbReference type="GO" id="GO:0071011">
    <property type="term" value="C:precatalytic spliceosome"/>
    <property type="evidence" value="ECO:0007669"/>
    <property type="project" value="TreeGrafter"/>
</dbReference>
<sequence>MAAPPPPPKGGGMSLYANLLNPKADSSATVSGAPVVYDNGEKEGDAAAKKEAIPALRFQPIRRPQINQKKPAKPAFPKSIAAPTTASNNAAAAATTESKDTSNTSSPGASGPTPSAPARSTLADWAAIEDDDYIYGVGEKRQRGGRRAKKKKFKQSDDNRRGTDWDEIYDPSRPTNVDEYLRSDERVREVQEWKAVLYAHRRRRKGSYDESDEEDSEGEEERPAVSNQFAPPGDYSFAPPPPMSPPAQAIHHPPPPPPPAAPIPDDATGDDAFARRLALSGMAVPPPTNSPTPPPPSPPPTEEPVGGATIARAPVRYEAPPQPRPATEHDGEDDDMDIDNVDLPPTLGLGASNDETMTDADADAPRTNRPGQKGFAQRLMSKYGWTAGSGLGANSSGIVNPLQVKVEKRKKRPDAEGGGFAEPGNRAKIIGGKTAPSAATAADKDKGKFGPMSEVVVLQNMLEGMENLQEEIESGLGQEIGEECGEKYGRVERLYIDVEGRQVFIKFTDQVSALRAVNALEGRVFNGNMIAARFWDTEKFERGGYS</sequence>
<feature type="compositionally biased region" description="Pro residues" evidence="2">
    <location>
        <begin position="284"/>
        <end position="302"/>
    </location>
</feature>
<dbReference type="FunFam" id="3.30.70.330:FF:000495">
    <property type="entry name" value="Putative G-patch DNA repair protein (Drt111)"/>
    <property type="match status" value="1"/>
</dbReference>
<evidence type="ECO:0000256" key="1">
    <source>
        <dbReference type="PROSITE-ProRule" id="PRU00176"/>
    </source>
</evidence>
<feature type="compositionally biased region" description="Basic and acidic residues" evidence="2">
    <location>
        <begin position="39"/>
        <end position="52"/>
    </location>
</feature>
<name>A0A194VBI8_CYTMA</name>
<feature type="compositionally biased region" description="Basic and acidic residues" evidence="2">
    <location>
        <begin position="154"/>
        <end position="164"/>
    </location>
</feature>
<evidence type="ECO:0008006" key="7">
    <source>
        <dbReference type="Google" id="ProtNLM"/>
    </source>
</evidence>
<evidence type="ECO:0000259" key="3">
    <source>
        <dbReference type="PROSITE" id="PS50102"/>
    </source>
</evidence>
<feature type="domain" description="G-patch" evidence="4">
    <location>
        <begin position="372"/>
        <end position="423"/>
    </location>
</feature>
<protein>
    <recommendedName>
        <fullName evidence="7">G-patch domain-containing protein</fullName>
    </recommendedName>
</protein>
<feature type="region of interest" description="Disordered" evidence="2">
    <location>
        <begin position="24"/>
        <end position="373"/>
    </location>
</feature>
<dbReference type="InterPro" id="IPR000467">
    <property type="entry name" value="G_patch_dom"/>
</dbReference>
<gene>
    <name evidence="5" type="ORF">VP1G_08336</name>
</gene>
<feature type="compositionally biased region" description="Basic residues" evidence="2">
    <location>
        <begin position="143"/>
        <end position="153"/>
    </location>
</feature>
<evidence type="ECO:0000256" key="2">
    <source>
        <dbReference type="SAM" id="MobiDB-lite"/>
    </source>
</evidence>
<evidence type="ECO:0000313" key="5">
    <source>
        <dbReference type="EMBL" id="KUI61156.1"/>
    </source>
</evidence>
<dbReference type="GO" id="GO:0003723">
    <property type="term" value="F:RNA binding"/>
    <property type="evidence" value="ECO:0007669"/>
    <property type="project" value="UniProtKB-UniRule"/>
</dbReference>
<dbReference type="Pfam" id="PF01585">
    <property type="entry name" value="G-patch"/>
    <property type="match status" value="1"/>
</dbReference>
<dbReference type="PROSITE" id="PS50174">
    <property type="entry name" value="G_PATCH"/>
    <property type="match status" value="1"/>
</dbReference>
<dbReference type="SUPFAM" id="SSF54928">
    <property type="entry name" value="RNA-binding domain, RBD"/>
    <property type="match status" value="1"/>
</dbReference>
<feature type="compositionally biased region" description="Acidic residues" evidence="2">
    <location>
        <begin position="209"/>
        <end position="220"/>
    </location>
</feature>
<feature type="domain" description="RRM" evidence="3">
    <location>
        <begin position="454"/>
        <end position="537"/>
    </location>
</feature>
<feature type="region of interest" description="Disordered" evidence="2">
    <location>
        <begin position="408"/>
        <end position="446"/>
    </location>
</feature>
<feature type="compositionally biased region" description="Acidic residues" evidence="2">
    <location>
        <begin position="330"/>
        <end position="340"/>
    </location>
</feature>
<proteinExistence type="predicted"/>
<evidence type="ECO:0000313" key="6">
    <source>
        <dbReference type="Proteomes" id="UP000078576"/>
    </source>
</evidence>
<dbReference type="PANTHER" id="PTHR13288:SF8">
    <property type="entry name" value="SPLICING FACTOR 45"/>
    <property type="match status" value="1"/>
</dbReference>
<dbReference type="InterPro" id="IPR035979">
    <property type="entry name" value="RBD_domain_sf"/>
</dbReference>
<dbReference type="EMBL" id="KN714768">
    <property type="protein sequence ID" value="KUI61156.1"/>
    <property type="molecule type" value="Genomic_DNA"/>
</dbReference>
<keyword evidence="6" id="KW-1185">Reference proteome</keyword>
<dbReference type="SMART" id="SM00443">
    <property type="entry name" value="G_patch"/>
    <property type="match status" value="1"/>
</dbReference>
<dbReference type="PROSITE" id="PS50102">
    <property type="entry name" value="RRM"/>
    <property type="match status" value="1"/>
</dbReference>
<dbReference type="AlphaFoldDB" id="A0A194VBI8"/>
<dbReference type="Gene3D" id="3.30.70.330">
    <property type="match status" value="1"/>
</dbReference>
<dbReference type="Proteomes" id="UP000078576">
    <property type="component" value="Unassembled WGS sequence"/>
</dbReference>